<dbReference type="Pfam" id="PF00563">
    <property type="entry name" value="EAL"/>
    <property type="match status" value="1"/>
</dbReference>
<dbReference type="InterPro" id="IPR000700">
    <property type="entry name" value="PAS-assoc_C"/>
</dbReference>
<dbReference type="PROSITE" id="PS50113">
    <property type="entry name" value="PAC"/>
    <property type="match status" value="4"/>
</dbReference>
<feature type="transmembrane region" description="Helical" evidence="1">
    <location>
        <begin position="117"/>
        <end position="138"/>
    </location>
</feature>
<dbReference type="InterPro" id="IPR035965">
    <property type="entry name" value="PAS-like_dom_sf"/>
</dbReference>
<dbReference type="InterPro" id="IPR001610">
    <property type="entry name" value="PAC"/>
</dbReference>
<keyword evidence="1" id="KW-0812">Transmembrane</keyword>
<feature type="transmembrane region" description="Helical" evidence="1">
    <location>
        <begin position="50"/>
        <end position="71"/>
    </location>
</feature>
<protein>
    <submittedName>
        <fullName evidence="5">PAS domain S-box-containing protein/diguanylate cyclase (GGDEF) domain-containing protein</fullName>
    </submittedName>
</protein>
<dbReference type="CDD" id="cd01949">
    <property type="entry name" value="GGDEF"/>
    <property type="match status" value="1"/>
</dbReference>
<evidence type="ECO:0000256" key="1">
    <source>
        <dbReference type="SAM" id="Phobius"/>
    </source>
</evidence>
<dbReference type="InterPro" id="IPR035919">
    <property type="entry name" value="EAL_sf"/>
</dbReference>
<dbReference type="Proteomes" id="UP000199119">
    <property type="component" value="Unassembled WGS sequence"/>
</dbReference>
<dbReference type="STRING" id="1177982.SAMN04489711_105129"/>
<dbReference type="FunFam" id="3.30.70.270:FF:000001">
    <property type="entry name" value="Diguanylate cyclase domain protein"/>
    <property type="match status" value="1"/>
</dbReference>
<reference evidence="6" key="1">
    <citation type="submission" date="2016-10" db="EMBL/GenBank/DDBJ databases">
        <authorList>
            <person name="Varghese N."/>
            <person name="Submissions S."/>
        </authorList>
    </citation>
    <scope>NUCLEOTIDE SEQUENCE [LARGE SCALE GENOMIC DNA]</scope>
    <source>
        <strain evidence="6">DSM 27981</strain>
    </source>
</reference>
<dbReference type="Pfam" id="PF00990">
    <property type="entry name" value="GGDEF"/>
    <property type="match status" value="1"/>
</dbReference>
<dbReference type="Pfam" id="PF00989">
    <property type="entry name" value="PAS"/>
    <property type="match status" value="1"/>
</dbReference>
<dbReference type="Pfam" id="PF08447">
    <property type="entry name" value="PAS_3"/>
    <property type="match status" value="3"/>
</dbReference>
<organism evidence="5 6">
    <name type="scientific">Paracidovorax wautersii</name>
    <dbReference type="NCBI Taxonomy" id="1177982"/>
    <lineage>
        <taxon>Bacteria</taxon>
        <taxon>Pseudomonadati</taxon>
        <taxon>Pseudomonadota</taxon>
        <taxon>Betaproteobacteria</taxon>
        <taxon>Burkholderiales</taxon>
        <taxon>Comamonadaceae</taxon>
        <taxon>Paracidovorax</taxon>
    </lineage>
</organism>
<dbReference type="PROSITE" id="PS50887">
    <property type="entry name" value="GGDEF"/>
    <property type="match status" value="1"/>
</dbReference>
<dbReference type="InterPro" id="IPR052155">
    <property type="entry name" value="Biofilm_reg_signaling"/>
</dbReference>
<evidence type="ECO:0000259" key="2">
    <source>
        <dbReference type="PROSITE" id="PS50113"/>
    </source>
</evidence>
<evidence type="ECO:0000313" key="5">
    <source>
        <dbReference type="EMBL" id="SFE78515.1"/>
    </source>
</evidence>
<name>A0A1I2DD48_9BURK</name>
<feature type="transmembrane region" description="Helical" evidence="1">
    <location>
        <begin position="12"/>
        <end position="38"/>
    </location>
</feature>
<feature type="transmembrane region" description="Helical" evidence="1">
    <location>
        <begin position="150"/>
        <end position="168"/>
    </location>
</feature>
<proteinExistence type="predicted"/>
<dbReference type="PANTHER" id="PTHR44757">
    <property type="entry name" value="DIGUANYLATE CYCLASE DGCP"/>
    <property type="match status" value="1"/>
</dbReference>
<sequence length="1296" mass="143703">MHPAVQPPWHAGAVTVLLGPFFLTCLVYLALPAFVAMLPQSRQRSHYRKVAIGAFAGMLSALGALIAPQLVEHLGNGTHLVIRPALVAVCCFTFGPLSGAVAAALPLAMHLLTGAEGLPAGTALAQAAAVVALGSALAVARRRHEARSGWLLLAMAVLLPVVLAPWAAGGPATWPWPYGAAVLALGTLLELHRAYRRTVVQLSTREQELLRTLEAFGSGHWEWQLQDERFLFIYHGAFYQAFGLPRDPGPDGLAHDLAWQRWNALRHPEDADRIGPHLHSAMQGNEDAYEAQYRMRDLQGRWRWVISRGQVAERDEQGRALRIVGMDVDVTEQRALLDALNVSEAKYTTVYQTLPDPAGITRLRDGCCLDVNPAMARLLERPIAEIVGKTAMQLGIWTSARERSALLAALKLKGGVVGLPITVTPQGRTLRGQLSAQTIQLDGETCMVFVFHDLTEASRMRDELEAAHTVMQQAGRMARLGVWVNVYPMPGGPAYWSDVCYAIHGMEPGTPLPSAQEYLRDFVAPEWQDSVRAHFRRAVTDPVAWRMEVELVRADGRRIWVRMSAEPELENGRLVRLRGVLQDIDEAKRAEQGLRQSEARFAQMFRAMPYPMGLTRRTTGAYIDVNPAWEQITGFSREEALDSTVVGLGLYTAEQRNHLKREAERHGELLSFEAEMRTRSGERRMLLQSMTPVESNGEACWLFVLHDITERQRAEQRVREREAQLSLTISAATLSLWDWNLQTGLITGDARWQALHGLQHGEGDAGVPWQTAIAPQHLESIEAECRRHAAQSATPFDATWQVRSQGGGARWLRNLGTIIERDLQGRPLRMVGVGIDVTSQHEKQAVLQLLAHHDALTGLPNRVLMGERLQEAMDASREHGKLLGLAYLDLDGFKPVNDRLGHGAGDQLLVVIADRLSRSLRPMDCVARLGGDEFAVLLPELESRKECERLLRTLMDSVAAPYQLEGERVVVTASIGYTLFPDDEADADTLLRHADQAMYVAKQAGRNRYHAFDAAQERAQLVRRAQATELAEALAQGQFALYLQPKVDMRRGTVIGAEALARWNHPQRGLLAPGAFLHLIESTEVQALFGEWVTDTALGLIAGLYRAGLELPISINISAEHLQHQGFADWMIHRITMQPEAPPHLLDIEITESAALYDIDHVAVELERLRALGVMVSLDDFGTGYSSLAYLRRLPLDHIKLDRSFVHNMTTDAGDRAIVRGVIGLGDSFGHRIIAEGVETIEQGEMLLDMGCTWAQGYCIARPMPADEFADWVSQWQAPRAWLVRPAPWQHAFGGL</sequence>
<dbReference type="PROSITE" id="PS50883">
    <property type="entry name" value="EAL"/>
    <property type="match status" value="1"/>
</dbReference>
<accession>A0A1I2DD48</accession>
<dbReference type="InterPro" id="IPR000014">
    <property type="entry name" value="PAS"/>
</dbReference>
<dbReference type="GO" id="GO:0006355">
    <property type="term" value="P:regulation of DNA-templated transcription"/>
    <property type="evidence" value="ECO:0007669"/>
    <property type="project" value="InterPro"/>
</dbReference>
<dbReference type="Gene3D" id="3.30.450.20">
    <property type="entry name" value="PAS domain"/>
    <property type="match status" value="5"/>
</dbReference>
<dbReference type="SUPFAM" id="SSF55785">
    <property type="entry name" value="PYP-like sensor domain (PAS domain)"/>
    <property type="match status" value="5"/>
</dbReference>
<keyword evidence="6" id="KW-1185">Reference proteome</keyword>
<dbReference type="InterPro" id="IPR043128">
    <property type="entry name" value="Rev_trsase/Diguanyl_cyclase"/>
</dbReference>
<dbReference type="Gene3D" id="3.30.70.270">
    <property type="match status" value="1"/>
</dbReference>
<dbReference type="NCBIfam" id="TIGR00254">
    <property type="entry name" value="GGDEF"/>
    <property type="match status" value="1"/>
</dbReference>
<dbReference type="InterPro" id="IPR001633">
    <property type="entry name" value="EAL_dom"/>
</dbReference>
<feature type="domain" description="GGDEF" evidence="4">
    <location>
        <begin position="881"/>
        <end position="1014"/>
    </location>
</feature>
<dbReference type="SMART" id="SM00052">
    <property type="entry name" value="EAL"/>
    <property type="match status" value="1"/>
</dbReference>
<dbReference type="SMART" id="SM00091">
    <property type="entry name" value="PAS"/>
    <property type="match status" value="2"/>
</dbReference>
<feature type="domain" description="PAC" evidence="2">
    <location>
        <begin position="796"/>
        <end position="849"/>
    </location>
</feature>
<dbReference type="InterPro" id="IPR013655">
    <property type="entry name" value="PAS_fold_3"/>
</dbReference>
<keyword evidence="1" id="KW-1133">Transmembrane helix</keyword>
<dbReference type="CDD" id="cd01948">
    <property type="entry name" value="EAL"/>
    <property type="match status" value="1"/>
</dbReference>
<dbReference type="SMART" id="SM00086">
    <property type="entry name" value="PAC"/>
    <property type="match status" value="4"/>
</dbReference>
<dbReference type="SUPFAM" id="SSF141868">
    <property type="entry name" value="EAL domain-like"/>
    <property type="match status" value="1"/>
</dbReference>
<dbReference type="NCBIfam" id="TIGR00229">
    <property type="entry name" value="sensory_box"/>
    <property type="match status" value="3"/>
</dbReference>
<dbReference type="Gene3D" id="3.20.20.450">
    <property type="entry name" value="EAL domain"/>
    <property type="match status" value="1"/>
</dbReference>
<dbReference type="InterPro" id="IPR029787">
    <property type="entry name" value="Nucleotide_cyclase"/>
</dbReference>
<feature type="domain" description="EAL" evidence="3">
    <location>
        <begin position="1023"/>
        <end position="1277"/>
    </location>
</feature>
<feature type="domain" description="PAC" evidence="2">
    <location>
        <begin position="670"/>
        <end position="720"/>
    </location>
</feature>
<dbReference type="GO" id="GO:0003824">
    <property type="term" value="F:catalytic activity"/>
    <property type="evidence" value="ECO:0007669"/>
    <property type="project" value="UniProtKB-ARBA"/>
</dbReference>
<dbReference type="SUPFAM" id="SSF55073">
    <property type="entry name" value="Nucleotide cyclase"/>
    <property type="match status" value="1"/>
</dbReference>
<dbReference type="RefSeq" id="WP_245785166.1">
    <property type="nucleotide sequence ID" value="NZ_FONX01000005.1"/>
</dbReference>
<feature type="domain" description="PAC" evidence="2">
    <location>
        <begin position="545"/>
        <end position="596"/>
    </location>
</feature>
<evidence type="ECO:0000259" key="4">
    <source>
        <dbReference type="PROSITE" id="PS50887"/>
    </source>
</evidence>
<dbReference type="SMART" id="SM00267">
    <property type="entry name" value="GGDEF"/>
    <property type="match status" value="1"/>
</dbReference>
<dbReference type="InterPro" id="IPR000160">
    <property type="entry name" value="GGDEF_dom"/>
</dbReference>
<keyword evidence="1" id="KW-0472">Membrane</keyword>
<dbReference type="Pfam" id="PF13426">
    <property type="entry name" value="PAS_9"/>
    <property type="match status" value="1"/>
</dbReference>
<evidence type="ECO:0000313" key="6">
    <source>
        <dbReference type="Proteomes" id="UP000199119"/>
    </source>
</evidence>
<dbReference type="PANTHER" id="PTHR44757:SF2">
    <property type="entry name" value="BIOFILM ARCHITECTURE MAINTENANCE PROTEIN MBAA"/>
    <property type="match status" value="1"/>
</dbReference>
<dbReference type="EMBL" id="FONX01000005">
    <property type="protein sequence ID" value="SFE78515.1"/>
    <property type="molecule type" value="Genomic_DNA"/>
</dbReference>
<evidence type="ECO:0000259" key="3">
    <source>
        <dbReference type="PROSITE" id="PS50883"/>
    </source>
</evidence>
<dbReference type="InterPro" id="IPR013767">
    <property type="entry name" value="PAS_fold"/>
</dbReference>
<gene>
    <name evidence="5" type="ORF">SAMN04489711_105129</name>
</gene>
<feature type="domain" description="PAC" evidence="2">
    <location>
        <begin position="289"/>
        <end position="342"/>
    </location>
</feature>
<dbReference type="CDD" id="cd00130">
    <property type="entry name" value="PAS"/>
    <property type="match status" value="2"/>
</dbReference>